<feature type="region of interest" description="Disordered" evidence="1">
    <location>
        <begin position="1"/>
        <end position="20"/>
    </location>
</feature>
<dbReference type="InterPro" id="IPR008906">
    <property type="entry name" value="HATC_C_dom"/>
</dbReference>
<sequence>MDKRNQFDDLPALKAPRPDDLSDELDCYLKSDVKKVKDVVEWWHGRKKSYPVLHRMALDYLTIPEVSKLPEIEVENKDTEDIEMPVGFDDILGTLSDM</sequence>
<organism evidence="3 4">
    <name type="scientific">Tetrapyrgos nigripes</name>
    <dbReference type="NCBI Taxonomy" id="182062"/>
    <lineage>
        <taxon>Eukaryota</taxon>
        <taxon>Fungi</taxon>
        <taxon>Dikarya</taxon>
        <taxon>Basidiomycota</taxon>
        <taxon>Agaricomycotina</taxon>
        <taxon>Agaricomycetes</taxon>
        <taxon>Agaricomycetidae</taxon>
        <taxon>Agaricales</taxon>
        <taxon>Marasmiineae</taxon>
        <taxon>Marasmiaceae</taxon>
        <taxon>Tetrapyrgos</taxon>
    </lineage>
</organism>
<dbReference type="InterPro" id="IPR012337">
    <property type="entry name" value="RNaseH-like_sf"/>
</dbReference>
<evidence type="ECO:0000313" key="3">
    <source>
        <dbReference type="EMBL" id="KAF5323225.1"/>
    </source>
</evidence>
<dbReference type="Proteomes" id="UP000559256">
    <property type="component" value="Unassembled WGS sequence"/>
</dbReference>
<dbReference type="OrthoDB" id="1715602at2759"/>
<dbReference type="GO" id="GO:0046983">
    <property type="term" value="F:protein dimerization activity"/>
    <property type="evidence" value="ECO:0007669"/>
    <property type="project" value="InterPro"/>
</dbReference>
<proteinExistence type="predicted"/>
<evidence type="ECO:0000259" key="2">
    <source>
        <dbReference type="Pfam" id="PF05699"/>
    </source>
</evidence>
<protein>
    <recommendedName>
        <fullName evidence="2">HAT C-terminal dimerisation domain-containing protein</fullName>
    </recommendedName>
</protein>
<dbReference type="SUPFAM" id="SSF53098">
    <property type="entry name" value="Ribonuclease H-like"/>
    <property type="match status" value="1"/>
</dbReference>
<evidence type="ECO:0000256" key="1">
    <source>
        <dbReference type="SAM" id="MobiDB-lite"/>
    </source>
</evidence>
<dbReference type="Pfam" id="PF05699">
    <property type="entry name" value="Dimer_Tnp_hAT"/>
    <property type="match status" value="1"/>
</dbReference>
<keyword evidence="4" id="KW-1185">Reference proteome</keyword>
<gene>
    <name evidence="3" type="ORF">D9758_018100</name>
</gene>
<dbReference type="EMBL" id="JAACJM010000394">
    <property type="protein sequence ID" value="KAF5323225.1"/>
    <property type="molecule type" value="Genomic_DNA"/>
</dbReference>
<dbReference type="AlphaFoldDB" id="A0A8H5BGZ9"/>
<name>A0A8H5BGZ9_9AGAR</name>
<accession>A0A8H5BGZ9</accession>
<evidence type="ECO:0000313" key="4">
    <source>
        <dbReference type="Proteomes" id="UP000559256"/>
    </source>
</evidence>
<comment type="caution">
    <text evidence="3">The sequence shown here is derived from an EMBL/GenBank/DDBJ whole genome shotgun (WGS) entry which is preliminary data.</text>
</comment>
<reference evidence="3 4" key="1">
    <citation type="journal article" date="2020" name="ISME J.">
        <title>Uncovering the hidden diversity of litter-decomposition mechanisms in mushroom-forming fungi.</title>
        <authorList>
            <person name="Floudas D."/>
            <person name="Bentzer J."/>
            <person name="Ahren D."/>
            <person name="Johansson T."/>
            <person name="Persson P."/>
            <person name="Tunlid A."/>
        </authorList>
    </citation>
    <scope>NUCLEOTIDE SEQUENCE [LARGE SCALE GENOMIC DNA]</scope>
    <source>
        <strain evidence="3 4">CBS 291.85</strain>
    </source>
</reference>
<feature type="domain" description="HAT C-terminal dimerisation" evidence="2">
    <location>
        <begin position="24"/>
        <end position="64"/>
    </location>
</feature>